<accession>A0A0R2LG09</accession>
<keyword evidence="3" id="KW-1185">Reference proteome</keyword>
<keyword evidence="1" id="KW-0472">Membrane</keyword>
<dbReference type="STRING" id="993692.IV57_GL000125"/>
<dbReference type="Proteomes" id="UP000051006">
    <property type="component" value="Unassembled WGS sequence"/>
</dbReference>
<feature type="transmembrane region" description="Helical" evidence="1">
    <location>
        <begin position="7"/>
        <end position="25"/>
    </location>
</feature>
<comment type="caution">
    <text evidence="2">The sequence shown here is derived from an EMBL/GenBank/DDBJ whole genome shotgun (WGS) entry which is preliminary data.</text>
</comment>
<keyword evidence="1" id="KW-1133">Transmembrane helix</keyword>
<gene>
    <name evidence="2" type="ORF">IV57_GL000125</name>
</gene>
<protein>
    <recommendedName>
        <fullName evidence="4">Immunity protein</fullName>
    </recommendedName>
</protein>
<feature type="transmembrane region" description="Helical" evidence="1">
    <location>
        <begin position="31"/>
        <end position="48"/>
    </location>
</feature>
<proteinExistence type="predicted"/>
<evidence type="ECO:0008006" key="4">
    <source>
        <dbReference type="Google" id="ProtNLM"/>
    </source>
</evidence>
<dbReference type="EMBL" id="JQCF01000001">
    <property type="protein sequence ID" value="KRO00805.1"/>
    <property type="molecule type" value="Genomic_DNA"/>
</dbReference>
<sequence>MIREFDIFSKLIAGLLLISNLYFWIFKREFNLPLIIATLILVVIYFIMKKKLSKNS</sequence>
<keyword evidence="1" id="KW-0812">Transmembrane</keyword>
<evidence type="ECO:0000313" key="2">
    <source>
        <dbReference type="EMBL" id="KRO00805.1"/>
    </source>
</evidence>
<name>A0A0R2LG09_9LACO</name>
<reference evidence="2 3" key="1">
    <citation type="journal article" date="2015" name="Genome Announc.">
        <title>Expanding the biotechnology potential of lactobacilli through comparative genomics of 213 strains and associated genera.</title>
        <authorList>
            <person name="Sun Z."/>
            <person name="Harris H.M."/>
            <person name="McCann A."/>
            <person name="Guo C."/>
            <person name="Argimon S."/>
            <person name="Zhang W."/>
            <person name="Yang X."/>
            <person name="Jeffery I.B."/>
            <person name="Cooney J.C."/>
            <person name="Kagawa T.F."/>
            <person name="Liu W."/>
            <person name="Song Y."/>
            <person name="Salvetti E."/>
            <person name="Wrobel A."/>
            <person name="Rasinkangas P."/>
            <person name="Parkhill J."/>
            <person name="Rea M.C."/>
            <person name="O'Sullivan O."/>
            <person name="Ritari J."/>
            <person name="Douillard F.P."/>
            <person name="Paul Ross R."/>
            <person name="Yang R."/>
            <person name="Briner A.E."/>
            <person name="Felis G.E."/>
            <person name="de Vos W.M."/>
            <person name="Barrangou R."/>
            <person name="Klaenhammer T.R."/>
            <person name="Caufield P.W."/>
            <person name="Cui Y."/>
            <person name="Zhang H."/>
            <person name="O'Toole P.W."/>
        </authorList>
    </citation>
    <scope>NUCLEOTIDE SEQUENCE [LARGE SCALE GENOMIC DNA]</scope>
    <source>
        <strain evidence="2 3">DSM 24716</strain>
    </source>
</reference>
<organism evidence="2 3">
    <name type="scientific">Companilactobacillus kimchiensis</name>
    <dbReference type="NCBI Taxonomy" id="993692"/>
    <lineage>
        <taxon>Bacteria</taxon>
        <taxon>Bacillati</taxon>
        <taxon>Bacillota</taxon>
        <taxon>Bacilli</taxon>
        <taxon>Lactobacillales</taxon>
        <taxon>Lactobacillaceae</taxon>
        <taxon>Companilactobacillus</taxon>
    </lineage>
</organism>
<dbReference type="RefSeq" id="WP_157051867.1">
    <property type="nucleotide sequence ID" value="NZ_JQCF01000001.1"/>
</dbReference>
<evidence type="ECO:0000313" key="3">
    <source>
        <dbReference type="Proteomes" id="UP000051006"/>
    </source>
</evidence>
<evidence type="ECO:0000256" key="1">
    <source>
        <dbReference type="SAM" id="Phobius"/>
    </source>
</evidence>
<dbReference type="AlphaFoldDB" id="A0A0R2LG09"/>
<dbReference type="PATRIC" id="fig|993692.3.peg.126"/>